<evidence type="ECO:0000313" key="2">
    <source>
        <dbReference type="EMBL" id="GFB07097.1"/>
    </source>
</evidence>
<feature type="region of interest" description="Disordered" evidence="1">
    <location>
        <begin position="1"/>
        <end position="21"/>
    </location>
</feature>
<gene>
    <name evidence="2" type="ORF">Tci_679068</name>
</gene>
<feature type="non-terminal residue" evidence="2">
    <location>
        <position position="1"/>
    </location>
</feature>
<protein>
    <submittedName>
        <fullName evidence="2">Zinc finger, CCHC-type</fullName>
    </submittedName>
</protein>
<accession>A0A699KUY2</accession>
<proteinExistence type="predicted"/>
<evidence type="ECO:0000256" key="1">
    <source>
        <dbReference type="SAM" id="MobiDB-lite"/>
    </source>
</evidence>
<sequence length="177" mass="20089">LEDEDILSSENTSEHPIEKESLAPIVSQKEDVIPVCRSVRTHKAPDRLCLKVKIDPDRLCFNVEVEEHGLGDLNKPANYKAALSDPEFEKWLVAMNAEMQSKYDNKVWRLVVLPPNAKVVKSKYLQEKYGHGWQEMKRMQNVPYASAVGSKNDIPSLQEIKTYLGKCFSMKDLGEAA</sequence>
<dbReference type="AlphaFoldDB" id="A0A699KUY2"/>
<feature type="non-terminal residue" evidence="2">
    <location>
        <position position="177"/>
    </location>
</feature>
<feature type="compositionally biased region" description="Basic and acidic residues" evidence="1">
    <location>
        <begin position="12"/>
        <end position="21"/>
    </location>
</feature>
<dbReference type="EMBL" id="BKCJ010545754">
    <property type="protein sequence ID" value="GFB07097.1"/>
    <property type="molecule type" value="Genomic_DNA"/>
</dbReference>
<reference evidence="2" key="1">
    <citation type="journal article" date="2019" name="Sci. Rep.">
        <title>Draft genome of Tanacetum cinerariifolium, the natural source of mosquito coil.</title>
        <authorList>
            <person name="Yamashiro T."/>
            <person name="Shiraishi A."/>
            <person name="Satake H."/>
            <person name="Nakayama K."/>
        </authorList>
    </citation>
    <scope>NUCLEOTIDE SEQUENCE</scope>
</reference>
<comment type="caution">
    <text evidence="2">The sequence shown here is derived from an EMBL/GenBank/DDBJ whole genome shotgun (WGS) entry which is preliminary data.</text>
</comment>
<organism evidence="2">
    <name type="scientific">Tanacetum cinerariifolium</name>
    <name type="common">Dalmatian daisy</name>
    <name type="synonym">Chrysanthemum cinerariifolium</name>
    <dbReference type="NCBI Taxonomy" id="118510"/>
    <lineage>
        <taxon>Eukaryota</taxon>
        <taxon>Viridiplantae</taxon>
        <taxon>Streptophyta</taxon>
        <taxon>Embryophyta</taxon>
        <taxon>Tracheophyta</taxon>
        <taxon>Spermatophyta</taxon>
        <taxon>Magnoliopsida</taxon>
        <taxon>eudicotyledons</taxon>
        <taxon>Gunneridae</taxon>
        <taxon>Pentapetalae</taxon>
        <taxon>asterids</taxon>
        <taxon>campanulids</taxon>
        <taxon>Asterales</taxon>
        <taxon>Asteraceae</taxon>
        <taxon>Asteroideae</taxon>
        <taxon>Anthemideae</taxon>
        <taxon>Anthemidinae</taxon>
        <taxon>Tanacetum</taxon>
    </lineage>
</organism>
<name>A0A699KUY2_TANCI</name>